<evidence type="ECO:0000256" key="1">
    <source>
        <dbReference type="ARBA" id="ARBA00022679"/>
    </source>
</evidence>
<dbReference type="Pfam" id="PF13508">
    <property type="entry name" value="Acetyltransf_7"/>
    <property type="match status" value="1"/>
</dbReference>
<sequence length="332" mass="37669">MSFATHARRVRDHTLPYGLRRMALRGAVERHMPLGFTATWQYITGSVPLPQALEVLESSRAAWLREMAAFATRRRAQKQRGYGLRSDEHRYRSGFRWYGPDAHEAMYQTVQSLWTSRPRPYVDALAADISDCIRKYLLSGGQLTGDTRSVLRKCVAGVHQLPAVEPYRQLAKMAELVLHDALPLIRRGWAGDAVEVREVYLAATAAKPYLRKTEPDAGTSEWIDGFLACGRSHELWVAELRGRIVGFATLSPDQLGHLFVTPALRRQGIGTDLIVRAKRARPEGLRLHTFQRNTEACRFYERHGFTVSGFDDEPGEPDVTYTWHGRRPSDRA</sequence>
<dbReference type="AlphaFoldDB" id="A0A919QF06"/>
<dbReference type="EMBL" id="BOOA01000024">
    <property type="protein sequence ID" value="GIH25047.1"/>
    <property type="molecule type" value="Genomic_DNA"/>
</dbReference>
<dbReference type="Proteomes" id="UP000640052">
    <property type="component" value="Unassembled WGS sequence"/>
</dbReference>
<keyword evidence="1" id="KW-0808">Transferase</keyword>
<comment type="caution">
    <text evidence="4">The sequence shown here is derived from an EMBL/GenBank/DDBJ whole genome shotgun (WGS) entry which is preliminary data.</text>
</comment>
<reference evidence="4" key="1">
    <citation type="submission" date="2021-01" db="EMBL/GenBank/DDBJ databases">
        <title>Whole genome shotgun sequence of Acrocarpospora phusangensis NBRC 108782.</title>
        <authorList>
            <person name="Komaki H."/>
            <person name="Tamura T."/>
        </authorList>
    </citation>
    <scope>NUCLEOTIDE SEQUENCE</scope>
    <source>
        <strain evidence="4">NBRC 108782</strain>
    </source>
</reference>
<dbReference type="InterPro" id="IPR050832">
    <property type="entry name" value="Bact_Acetyltransf"/>
</dbReference>
<dbReference type="PANTHER" id="PTHR43877">
    <property type="entry name" value="AMINOALKYLPHOSPHONATE N-ACETYLTRANSFERASE-RELATED-RELATED"/>
    <property type="match status" value="1"/>
</dbReference>
<organism evidence="4 5">
    <name type="scientific">Acrocarpospora phusangensis</name>
    <dbReference type="NCBI Taxonomy" id="1070424"/>
    <lineage>
        <taxon>Bacteria</taxon>
        <taxon>Bacillati</taxon>
        <taxon>Actinomycetota</taxon>
        <taxon>Actinomycetes</taxon>
        <taxon>Streptosporangiales</taxon>
        <taxon>Streptosporangiaceae</taxon>
        <taxon>Acrocarpospora</taxon>
    </lineage>
</organism>
<feature type="domain" description="N-acetyltransferase" evidence="3">
    <location>
        <begin position="183"/>
        <end position="326"/>
    </location>
</feature>
<keyword evidence="5" id="KW-1185">Reference proteome</keyword>
<gene>
    <name evidence="4" type="ORF">Aph01nite_33570</name>
</gene>
<dbReference type="SUPFAM" id="SSF55729">
    <property type="entry name" value="Acyl-CoA N-acyltransferases (Nat)"/>
    <property type="match status" value="1"/>
</dbReference>
<accession>A0A919QF06</accession>
<evidence type="ECO:0000313" key="5">
    <source>
        <dbReference type="Proteomes" id="UP000640052"/>
    </source>
</evidence>
<dbReference type="RefSeq" id="WP_204041778.1">
    <property type="nucleotide sequence ID" value="NZ_BOOA01000024.1"/>
</dbReference>
<evidence type="ECO:0000259" key="3">
    <source>
        <dbReference type="PROSITE" id="PS51186"/>
    </source>
</evidence>
<dbReference type="InterPro" id="IPR016181">
    <property type="entry name" value="Acyl_CoA_acyltransferase"/>
</dbReference>
<dbReference type="InterPro" id="IPR000182">
    <property type="entry name" value="GNAT_dom"/>
</dbReference>
<evidence type="ECO:0000256" key="2">
    <source>
        <dbReference type="ARBA" id="ARBA00023315"/>
    </source>
</evidence>
<dbReference type="PROSITE" id="PS51186">
    <property type="entry name" value="GNAT"/>
    <property type="match status" value="1"/>
</dbReference>
<dbReference type="CDD" id="cd04301">
    <property type="entry name" value="NAT_SF"/>
    <property type="match status" value="1"/>
</dbReference>
<evidence type="ECO:0000313" key="4">
    <source>
        <dbReference type="EMBL" id="GIH25047.1"/>
    </source>
</evidence>
<dbReference type="Gene3D" id="3.40.630.30">
    <property type="match status" value="1"/>
</dbReference>
<dbReference type="GO" id="GO:0016747">
    <property type="term" value="F:acyltransferase activity, transferring groups other than amino-acyl groups"/>
    <property type="evidence" value="ECO:0007669"/>
    <property type="project" value="InterPro"/>
</dbReference>
<protein>
    <recommendedName>
        <fullName evidence="3">N-acetyltransferase domain-containing protein</fullName>
    </recommendedName>
</protein>
<keyword evidence="2" id="KW-0012">Acyltransferase</keyword>
<name>A0A919QF06_9ACTN</name>
<proteinExistence type="predicted"/>